<evidence type="ECO:0000259" key="8">
    <source>
        <dbReference type="Pfam" id="PF01545"/>
    </source>
</evidence>
<evidence type="ECO:0000313" key="11">
    <source>
        <dbReference type="Proteomes" id="UP000179243"/>
    </source>
</evidence>
<evidence type="ECO:0000256" key="7">
    <source>
        <dbReference type="SAM" id="Phobius"/>
    </source>
</evidence>
<dbReference type="InterPro" id="IPR002524">
    <property type="entry name" value="Cation_efflux"/>
</dbReference>
<keyword evidence="5 7" id="KW-1133">Transmembrane helix</keyword>
<feature type="transmembrane region" description="Helical" evidence="7">
    <location>
        <begin position="150"/>
        <end position="169"/>
    </location>
</feature>
<evidence type="ECO:0000313" key="10">
    <source>
        <dbReference type="EMBL" id="OGK00932.1"/>
    </source>
</evidence>
<evidence type="ECO:0000256" key="2">
    <source>
        <dbReference type="ARBA" id="ARBA00008114"/>
    </source>
</evidence>
<comment type="similarity">
    <text evidence="2">Belongs to the cation diffusion facilitator (CDF) transporter (TC 2.A.4) family.</text>
</comment>
<keyword evidence="6 7" id="KW-0472">Membrane</keyword>
<protein>
    <submittedName>
        <fullName evidence="10">Uncharacterized protein</fullName>
    </submittedName>
</protein>
<dbReference type="PANTHER" id="PTHR43840">
    <property type="entry name" value="MITOCHONDRIAL METAL TRANSPORTER 1-RELATED"/>
    <property type="match status" value="1"/>
</dbReference>
<evidence type="ECO:0000256" key="4">
    <source>
        <dbReference type="ARBA" id="ARBA00022692"/>
    </source>
</evidence>
<keyword evidence="3" id="KW-0813">Transport</keyword>
<evidence type="ECO:0000256" key="5">
    <source>
        <dbReference type="ARBA" id="ARBA00022989"/>
    </source>
</evidence>
<comment type="subcellular location">
    <subcellularLocation>
        <location evidence="1">Membrane</location>
        <topology evidence="1">Multi-pass membrane protein</topology>
    </subcellularLocation>
</comment>
<dbReference type="InterPro" id="IPR027470">
    <property type="entry name" value="Cation_efflux_CTD"/>
</dbReference>
<dbReference type="InterPro" id="IPR050291">
    <property type="entry name" value="CDF_Transporter"/>
</dbReference>
<keyword evidence="4 7" id="KW-0812">Transmembrane</keyword>
<dbReference type="Proteomes" id="UP000179243">
    <property type="component" value="Unassembled WGS sequence"/>
</dbReference>
<dbReference type="Gene3D" id="1.20.1510.10">
    <property type="entry name" value="Cation efflux protein transmembrane domain"/>
    <property type="match status" value="1"/>
</dbReference>
<dbReference type="SUPFAM" id="SSF161111">
    <property type="entry name" value="Cation efflux protein transmembrane domain-like"/>
    <property type="match status" value="1"/>
</dbReference>
<dbReference type="InterPro" id="IPR036837">
    <property type="entry name" value="Cation_efflux_CTD_sf"/>
</dbReference>
<feature type="transmembrane region" description="Helical" evidence="7">
    <location>
        <begin position="108"/>
        <end position="129"/>
    </location>
</feature>
<evidence type="ECO:0000256" key="1">
    <source>
        <dbReference type="ARBA" id="ARBA00004141"/>
    </source>
</evidence>
<comment type="caution">
    <text evidence="10">The sequence shown here is derived from an EMBL/GenBank/DDBJ whole genome shotgun (WGS) entry which is preliminary data.</text>
</comment>
<proteinExistence type="inferred from homology"/>
<dbReference type="SUPFAM" id="SSF160240">
    <property type="entry name" value="Cation efflux protein cytoplasmic domain-like"/>
    <property type="match status" value="1"/>
</dbReference>
<accession>A0A1F7F2Z2</accession>
<dbReference type="NCBIfam" id="TIGR01297">
    <property type="entry name" value="CDF"/>
    <property type="match status" value="1"/>
</dbReference>
<dbReference type="Pfam" id="PF16916">
    <property type="entry name" value="ZT_dimer"/>
    <property type="match status" value="1"/>
</dbReference>
<feature type="transmembrane region" description="Helical" evidence="7">
    <location>
        <begin position="29"/>
        <end position="49"/>
    </location>
</feature>
<evidence type="ECO:0000256" key="3">
    <source>
        <dbReference type="ARBA" id="ARBA00022448"/>
    </source>
</evidence>
<dbReference type="GO" id="GO:0016020">
    <property type="term" value="C:membrane"/>
    <property type="evidence" value="ECO:0007669"/>
    <property type="project" value="UniProtKB-SubCell"/>
</dbReference>
<dbReference type="InterPro" id="IPR027469">
    <property type="entry name" value="Cation_efflux_TMD_sf"/>
</dbReference>
<dbReference type="AlphaFoldDB" id="A0A1F7F2Z2"/>
<dbReference type="InterPro" id="IPR058533">
    <property type="entry name" value="Cation_efflux_TM"/>
</dbReference>
<feature type="domain" description="Cation efflux protein transmembrane" evidence="8">
    <location>
        <begin position="4"/>
        <end position="200"/>
    </location>
</feature>
<dbReference type="FunFam" id="1.20.1510.10:FF:000006">
    <property type="entry name" value="Divalent cation efflux transporter"/>
    <property type="match status" value="1"/>
</dbReference>
<reference evidence="10 11" key="1">
    <citation type="journal article" date="2016" name="Nat. Commun.">
        <title>Thousands of microbial genomes shed light on interconnected biogeochemical processes in an aquifer system.</title>
        <authorList>
            <person name="Anantharaman K."/>
            <person name="Brown C.T."/>
            <person name="Hug L.A."/>
            <person name="Sharon I."/>
            <person name="Castelle C.J."/>
            <person name="Probst A.J."/>
            <person name="Thomas B.C."/>
            <person name="Singh A."/>
            <person name="Wilkins M.J."/>
            <person name="Karaoz U."/>
            <person name="Brodie E.L."/>
            <person name="Williams K.H."/>
            <person name="Hubbard S.S."/>
            <person name="Banfield J.F."/>
        </authorList>
    </citation>
    <scope>NUCLEOTIDE SEQUENCE [LARGE SCALE GENOMIC DNA]</scope>
</reference>
<organism evidence="10 11">
    <name type="scientific">Candidatus Raymondbacteria bacterium RIFOXYD12_FULL_49_13</name>
    <dbReference type="NCBI Taxonomy" id="1817890"/>
    <lineage>
        <taxon>Bacteria</taxon>
        <taxon>Raymondiibacteriota</taxon>
    </lineage>
</organism>
<feature type="domain" description="Cation efflux protein cytoplasmic" evidence="9">
    <location>
        <begin position="204"/>
        <end position="281"/>
    </location>
</feature>
<dbReference type="PANTHER" id="PTHR43840:SF15">
    <property type="entry name" value="MITOCHONDRIAL METAL TRANSPORTER 1-RELATED"/>
    <property type="match status" value="1"/>
</dbReference>
<dbReference type="Gene3D" id="3.30.70.1350">
    <property type="entry name" value="Cation efflux protein, cytoplasmic domain"/>
    <property type="match status" value="1"/>
</dbReference>
<gene>
    <name evidence="10" type="ORF">A2519_19100</name>
</gene>
<name>A0A1F7F2Z2_UNCRA</name>
<sequence length="288" mass="31216">MVNVGLGANAVLALTKLSAGILGHSQALLADGINSISDVVYFIVVKILVALSRKPSDEEHPYGHHQFESIAALVVGAFVITTGLAIFWDSINSAFDLYSGQIEKKPIRLFTFFVAVGTILVKIVLLFHARGIWKKTGNLAVGALASDHRNDIFASTGAAIGILFGLLGYRIFDPIAGAVVAVIVAKTGTDILRESSAQLMDSVPSREIDTQIRALLEDFKDVATVELVHSHRFGPYLVANLTIGIDGNISVLEGDKIADRVEERLVDSIDMLRRVYVHYHPRKAEKST</sequence>
<evidence type="ECO:0000256" key="6">
    <source>
        <dbReference type="ARBA" id="ARBA00023136"/>
    </source>
</evidence>
<feature type="transmembrane region" description="Helical" evidence="7">
    <location>
        <begin position="70"/>
        <end position="88"/>
    </location>
</feature>
<dbReference type="EMBL" id="MFYX01000137">
    <property type="protein sequence ID" value="OGK00932.1"/>
    <property type="molecule type" value="Genomic_DNA"/>
</dbReference>
<dbReference type="Pfam" id="PF01545">
    <property type="entry name" value="Cation_efflux"/>
    <property type="match status" value="1"/>
</dbReference>
<evidence type="ECO:0000259" key="9">
    <source>
        <dbReference type="Pfam" id="PF16916"/>
    </source>
</evidence>
<dbReference type="GO" id="GO:0008324">
    <property type="term" value="F:monoatomic cation transmembrane transporter activity"/>
    <property type="evidence" value="ECO:0007669"/>
    <property type="project" value="InterPro"/>
</dbReference>